<dbReference type="EMBL" id="JBHSWE010000001">
    <property type="protein sequence ID" value="MFC6668900.1"/>
    <property type="molecule type" value="Genomic_DNA"/>
</dbReference>
<feature type="signal peptide" evidence="8">
    <location>
        <begin position="1"/>
        <end position="27"/>
    </location>
</feature>
<dbReference type="InterPro" id="IPR016476">
    <property type="entry name" value="SH3_dom_pro"/>
</dbReference>
<evidence type="ECO:0000256" key="4">
    <source>
        <dbReference type="ARBA" id="ARBA00022989"/>
    </source>
</evidence>
<evidence type="ECO:0000256" key="8">
    <source>
        <dbReference type="SAM" id="SignalP"/>
    </source>
</evidence>
<keyword evidence="4 7" id="KW-1133">Transmembrane helix</keyword>
<name>A0ABW1ZU86_9GAMM</name>
<dbReference type="InterPro" id="IPR036028">
    <property type="entry name" value="SH3-like_dom_sf"/>
</dbReference>
<comment type="caution">
    <text evidence="10">The sequence shown here is derived from an EMBL/GenBank/DDBJ whole genome shotgun (WGS) entry which is preliminary data.</text>
</comment>
<evidence type="ECO:0000256" key="6">
    <source>
        <dbReference type="SAM" id="Coils"/>
    </source>
</evidence>
<reference evidence="11" key="1">
    <citation type="journal article" date="2019" name="Int. J. Syst. Evol. Microbiol.">
        <title>The Global Catalogue of Microorganisms (GCM) 10K type strain sequencing project: providing services to taxonomists for standard genome sequencing and annotation.</title>
        <authorList>
            <consortium name="The Broad Institute Genomics Platform"/>
            <consortium name="The Broad Institute Genome Sequencing Center for Infectious Disease"/>
            <person name="Wu L."/>
            <person name="Ma J."/>
        </authorList>
    </citation>
    <scope>NUCLEOTIDE SEQUENCE [LARGE SCALE GENOMIC DNA]</scope>
    <source>
        <strain evidence="11">NBRC 111756</strain>
    </source>
</reference>
<feature type="chain" id="PRO_5046321738" evidence="8">
    <location>
        <begin position="28"/>
        <end position="198"/>
    </location>
</feature>
<sequence>MTKFLDSRAPKRLAASLILLTALPAAAEQGHIADDVYTFYHSGPSNQYRITGRIRSGEPVEILKRDSNTDYVQIRMENGRTGWLPGEHVAEGPSTLSRLPALESALSEKQATTSTQQQEIETLRAELSELKAQNQSYTGNLQALNSEIETLNRQIENMDESNLMRWFTHGGLVALGGVLLGLLIPYFPKKRKRRDDWF</sequence>
<dbReference type="Proteomes" id="UP001596422">
    <property type="component" value="Unassembled WGS sequence"/>
</dbReference>
<evidence type="ECO:0000256" key="3">
    <source>
        <dbReference type="ARBA" id="ARBA00022729"/>
    </source>
</evidence>
<dbReference type="Gene3D" id="2.30.30.40">
    <property type="entry name" value="SH3 Domains"/>
    <property type="match status" value="1"/>
</dbReference>
<dbReference type="PIRSF" id="PIRSF006158">
    <property type="entry name" value="UCP006158_SH3"/>
    <property type="match status" value="1"/>
</dbReference>
<dbReference type="Gene3D" id="1.10.287.1490">
    <property type="match status" value="1"/>
</dbReference>
<evidence type="ECO:0000256" key="5">
    <source>
        <dbReference type="ARBA" id="ARBA00023136"/>
    </source>
</evidence>
<dbReference type="InterPro" id="IPR003646">
    <property type="entry name" value="SH3-like_bac-type"/>
</dbReference>
<keyword evidence="3 8" id="KW-0732">Signal</keyword>
<proteinExistence type="predicted"/>
<feature type="coiled-coil region" evidence="6">
    <location>
        <begin position="106"/>
        <end position="161"/>
    </location>
</feature>
<dbReference type="PROSITE" id="PS51781">
    <property type="entry name" value="SH3B"/>
    <property type="match status" value="1"/>
</dbReference>
<evidence type="ECO:0000256" key="2">
    <source>
        <dbReference type="ARBA" id="ARBA00022692"/>
    </source>
</evidence>
<comment type="subcellular location">
    <subcellularLocation>
        <location evidence="1">Membrane</location>
        <topology evidence="1">Single-pass membrane protein</topology>
    </subcellularLocation>
</comment>
<keyword evidence="11" id="KW-1185">Reference proteome</keyword>
<keyword evidence="5 7" id="KW-0472">Membrane</keyword>
<organism evidence="10 11">
    <name type="scientific">Marinobacterium aestuariivivens</name>
    <dbReference type="NCBI Taxonomy" id="1698799"/>
    <lineage>
        <taxon>Bacteria</taxon>
        <taxon>Pseudomonadati</taxon>
        <taxon>Pseudomonadota</taxon>
        <taxon>Gammaproteobacteria</taxon>
        <taxon>Oceanospirillales</taxon>
        <taxon>Oceanospirillaceae</taxon>
        <taxon>Marinobacterium</taxon>
    </lineage>
</organism>
<dbReference type="NCBIfam" id="TIGR04211">
    <property type="entry name" value="SH3_and_anchor"/>
    <property type="match status" value="1"/>
</dbReference>
<dbReference type="Pfam" id="PF08239">
    <property type="entry name" value="SH3_3"/>
    <property type="match status" value="1"/>
</dbReference>
<evidence type="ECO:0000313" key="10">
    <source>
        <dbReference type="EMBL" id="MFC6668900.1"/>
    </source>
</evidence>
<dbReference type="RefSeq" id="WP_379907457.1">
    <property type="nucleotide sequence ID" value="NZ_JBHSWE010000001.1"/>
</dbReference>
<evidence type="ECO:0000256" key="7">
    <source>
        <dbReference type="SAM" id="Phobius"/>
    </source>
</evidence>
<protein>
    <submittedName>
        <fullName evidence="10">TIGR04211 family SH3 domain-containing protein</fullName>
    </submittedName>
</protein>
<dbReference type="SUPFAM" id="SSF50044">
    <property type="entry name" value="SH3-domain"/>
    <property type="match status" value="1"/>
</dbReference>
<feature type="transmembrane region" description="Helical" evidence="7">
    <location>
        <begin position="166"/>
        <end position="187"/>
    </location>
</feature>
<keyword evidence="6" id="KW-0175">Coiled coil</keyword>
<feature type="domain" description="SH3b" evidence="9">
    <location>
        <begin position="27"/>
        <end position="93"/>
    </location>
</feature>
<gene>
    <name evidence="10" type="ORF">ACFQDL_01340</name>
</gene>
<keyword evidence="2 7" id="KW-0812">Transmembrane</keyword>
<evidence type="ECO:0000259" key="9">
    <source>
        <dbReference type="PROSITE" id="PS51781"/>
    </source>
</evidence>
<accession>A0ABW1ZU86</accession>
<dbReference type="SMART" id="SM00287">
    <property type="entry name" value="SH3b"/>
    <property type="match status" value="1"/>
</dbReference>
<evidence type="ECO:0000313" key="11">
    <source>
        <dbReference type="Proteomes" id="UP001596422"/>
    </source>
</evidence>
<evidence type="ECO:0000256" key="1">
    <source>
        <dbReference type="ARBA" id="ARBA00004167"/>
    </source>
</evidence>